<protein>
    <submittedName>
        <fullName evidence="5">Helix-turn-helix transcriptional regulator</fullName>
    </submittedName>
</protein>
<feature type="domain" description="HTH luxR-type" evidence="4">
    <location>
        <begin position="134"/>
        <end position="199"/>
    </location>
</feature>
<dbReference type="InterPro" id="IPR035965">
    <property type="entry name" value="PAS-like_dom_sf"/>
</dbReference>
<evidence type="ECO:0000256" key="1">
    <source>
        <dbReference type="ARBA" id="ARBA00023015"/>
    </source>
</evidence>
<dbReference type="PRINTS" id="PR00038">
    <property type="entry name" value="HTHLUXR"/>
</dbReference>
<dbReference type="SMART" id="SM00421">
    <property type="entry name" value="HTH_LUXR"/>
    <property type="match status" value="1"/>
</dbReference>
<evidence type="ECO:0000313" key="6">
    <source>
        <dbReference type="Proteomes" id="UP001202961"/>
    </source>
</evidence>
<gene>
    <name evidence="5" type="ORF">NB063_07730</name>
</gene>
<comment type="caution">
    <text evidence="5">The sequence shown here is derived from an EMBL/GenBank/DDBJ whole genome shotgun (WGS) entry which is preliminary data.</text>
</comment>
<keyword evidence="2" id="KW-0238">DNA-binding</keyword>
<dbReference type="PANTHER" id="PTHR44688">
    <property type="entry name" value="DNA-BINDING TRANSCRIPTIONAL ACTIVATOR DEVR_DOSR"/>
    <property type="match status" value="1"/>
</dbReference>
<dbReference type="EMBL" id="JAMQBK010000023">
    <property type="protein sequence ID" value="MCM2370515.1"/>
    <property type="molecule type" value="Genomic_DNA"/>
</dbReference>
<keyword evidence="3" id="KW-0804">Transcription</keyword>
<sequence>MTRPELSDIDFVKILNEDPDIGVAIASADGEIIDYNVNTPHVFGADPSHDYRGKRLDEIFEFEFAEERLQWIREVLETRQPLRVEHFYQGHRMISTMVPMIGEDQQAYVAIMTKRDCQTPAESSANRVMSQYLDLGPLSSLTKREFEVLVLLGHGYSVPEAAKRLYRSPRTIEQHKASIGRKLGVSAIADIARIVAVHGIKLEDLELERFLALRPEFRHEQEKVAESE</sequence>
<dbReference type="SUPFAM" id="SSF46894">
    <property type="entry name" value="C-terminal effector domain of the bipartite response regulators"/>
    <property type="match status" value="1"/>
</dbReference>
<keyword evidence="6" id="KW-1185">Reference proteome</keyword>
<dbReference type="PROSITE" id="PS50043">
    <property type="entry name" value="HTH_LUXR_2"/>
    <property type="match status" value="1"/>
</dbReference>
<evidence type="ECO:0000256" key="3">
    <source>
        <dbReference type="ARBA" id="ARBA00023163"/>
    </source>
</evidence>
<evidence type="ECO:0000259" key="4">
    <source>
        <dbReference type="PROSITE" id="PS50043"/>
    </source>
</evidence>
<dbReference type="InterPro" id="IPR000792">
    <property type="entry name" value="Tscrpt_reg_LuxR_C"/>
</dbReference>
<reference evidence="5 6" key="1">
    <citation type="journal article" date="2022" name="Syst. Appl. Microbiol.">
        <title>Rhodopirellula aestuarii sp. nov., a novel member of the genus Rhodopirellula isolated from brackish sediments collected in the Tagus River estuary, Portugal.</title>
        <authorList>
            <person name="Vitorino I.R."/>
            <person name="Klimek D."/>
            <person name="Calusinska M."/>
            <person name="Lobo-da-Cunha A."/>
            <person name="Vasconcelos V."/>
            <person name="Lage O.M."/>
        </authorList>
    </citation>
    <scope>NUCLEOTIDE SEQUENCE [LARGE SCALE GENOMIC DNA]</scope>
    <source>
        <strain evidence="5 6">ICT_H3.1</strain>
    </source>
</reference>
<dbReference type="CDD" id="cd06170">
    <property type="entry name" value="LuxR_C_like"/>
    <property type="match status" value="1"/>
</dbReference>
<dbReference type="InterPro" id="IPR013656">
    <property type="entry name" value="PAS_4"/>
</dbReference>
<dbReference type="Gene3D" id="3.30.450.20">
    <property type="entry name" value="PAS domain"/>
    <property type="match status" value="1"/>
</dbReference>
<dbReference type="SUPFAM" id="SSF55785">
    <property type="entry name" value="PYP-like sensor domain (PAS domain)"/>
    <property type="match status" value="1"/>
</dbReference>
<dbReference type="Pfam" id="PF00196">
    <property type="entry name" value="GerE"/>
    <property type="match status" value="1"/>
</dbReference>
<dbReference type="RefSeq" id="WP_250928182.1">
    <property type="nucleotide sequence ID" value="NZ_JAMQBK010000023.1"/>
</dbReference>
<accession>A0ABT0U0Z6</accession>
<dbReference type="Gene3D" id="1.10.10.10">
    <property type="entry name" value="Winged helix-like DNA-binding domain superfamily/Winged helix DNA-binding domain"/>
    <property type="match status" value="1"/>
</dbReference>
<dbReference type="Pfam" id="PF08448">
    <property type="entry name" value="PAS_4"/>
    <property type="match status" value="1"/>
</dbReference>
<name>A0ABT0U0Z6_9BACT</name>
<dbReference type="Proteomes" id="UP001202961">
    <property type="component" value="Unassembled WGS sequence"/>
</dbReference>
<proteinExistence type="predicted"/>
<evidence type="ECO:0000256" key="2">
    <source>
        <dbReference type="ARBA" id="ARBA00023125"/>
    </source>
</evidence>
<evidence type="ECO:0000313" key="5">
    <source>
        <dbReference type="EMBL" id="MCM2370515.1"/>
    </source>
</evidence>
<organism evidence="5 6">
    <name type="scientific">Aporhodopirellula aestuarii</name>
    <dbReference type="NCBI Taxonomy" id="2950107"/>
    <lineage>
        <taxon>Bacteria</taxon>
        <taxon>Pseudomonadati</taxon>
        <taxon>Planctomycetota</taxon>
        <taxon>Planctomycetia</taxon>
        <taxon>Pirellulales</taxon>
        <taxon>Pirellulaceae</taxon>
        <taxon>Aporhodopirellula</taxon>
    </lineage>
</organism>
<dbReference type="InterPro" id="IPR036388">
    <property type="entry name" value="WH-like_DNA-bd_sf"/>
</dbReference>
<keyword evidence="1" id="KW-0805">Transcription regulation</keyword>
<dbReference type="InterPro" id="IPR016032">
    <property type="entry name" value="Sig_transdc_resp-reg_C-effctor"/>
</dbReference>
<dbReference type="PANTHER" id="PTHR44688:SF16">
    <property type="entry name" value="DNA-BINDING TRANSCRIPTIONAL ACTIVATOR DEVR_DOSR"/>
    <property type="match status" value="1"/>
</dbReference>